<sequence>MYTSCLKTSIFVTALLHSARTQDLGDVLQNTVIPTLLQNLAAAPGAAPRVQVVQDPTTVAARTLPILPPAQSPALPPAMVPDIAPMAPQVEAQAGPVPQAVPTTGPPLTATPVLAPGTVAVITPPSYGNSSLPAELPASPLLTSVTQPLLARLPGYGLHLLDGAAFLPRLPAPLQYRSAQGGIVAILQGNASAAAANQVPFQATVLGVSPAYGAQASAPALAPVLPAILPVPANFTPPATNGFNASDYYTLAAGTPIPAVGTNFQFAQLAPGVLAIIRQGDGPYLTAPLVTAASPVAPGAATSPQGLIASLTPAELAALPSVPQGLQIILLPANLSVPGLPAAQPIPASFTVPPSLQSYDYILTSASTPIPQLPAKYNASSPTAGITIIYTVAPAPPPLPPPAGAPTASVLALPLSAIVRGPFALNAGAPVAAGFQAPAYLQGFKFSQLPAYSVLPAVPAGYVVLPIYPGLTAIVQANSTLIDSGAPAPAPASSLVLNSPLPEDLLNALPDFGTPAGSVLVGVPPAVNATAFAAATNSTLYEGQTVALPANETYFVQSVQSGLVAMFPGFPASSVFGSILGLAA</sequence>
<evidence type="ECO:0000256" key="1">
    <source>
        <dbReference type="SAM" id="SignalP"/>
    </source>
</evidence>
<comment type="caution">
    <text evidence="2">The sequence shown here is derived from an EMBL/GenBank/DDBJ whole genome shotgun (WGS) entry which is preliminary data.</text>
</comment>
<dbReference type="Proteomes" id="UP001314263">
    <property type="component" value="Unassembled WGS sequence"/>
</dbReference>
<feature type="chain" id="PRO_5043987552" description="Extracellular protein" evidence="1">
    <location>
        <begin position="22"/>
        <end position="584"/>
    </location>
</feature>
<feature type="signal peptide" evidence="1">
    <location>
        <begin position="1"/>
        <end position="21"/>
    </location>
</feature>
<evidence type="ECO:0000313" key="3">
    <source>
        <dbReference type="Proteomes" id="UP001314263"/>
    </source>
</evidence>
<keyword evidence="1" id="KW-0732">Signal</keyword>
<evidence type="ECO:0000313" key="2">
    <source>
        <dbReference type="EMBL" id="CAK0783849.1"/>
    </source>
</evidence>
<protein>
    <recommendedName>
        <fullName evidence="4">Extracellular protein</fullName>
    </recommendedName>
</protein>
<accession>A0AAV1I9V2</accession>
<evidence type="ECO:0008006" key="4">
    <source>
        <dbReference type="Google" id="ProtNLM"/>
    </source>
</evidence>
<dbReference type="EMBL" id="CAUYUE010000009">
    <property type="protein sequence ID" value="CAK0783849.1"/>
    <property type="molecule type" value="Genomic_DNA"/>
</dbReference>
<organism evidence="2 3">
    <name type="scientific">Coccomyxa viridis</name>
    <dbReference type="NCBI Taxonomy" id="1274662"/>
    <lineage>
        <taxon>Eukaryota</taxon>
        <taxon>Viridiplantae</taxon>
        <taxon>Chlorophyta</taxon>
        <taxon>core chlorophytes</taxon>
        <taxon>Trebouxiophyceae</taxon>
        <taxon>Trebouxiophyceae incertae sedis</taxon>
        <taxon>Coccomyxaceae</taxon>
        <taxon>Coccomyxa</taxon>
    </lineage>
</organism>
<name>A0AAV1I9V2_9CHLO</name>
<dbReference type="AlphaFoldDB" id="A0AAV1I9V2"/>
<reference evidence="2 3" key="1">
    <citation type="submission" date="2023-10" db="EMBL/GenBank/DDBJ databases">
        <authorList>
            <person name="Maclean D."/>
            <person name="Macfadyen A."/>
        </authorList>
    </citation>
    <scope>NUCLEOTIDE SEQUENCE [LARGE SCALE GENOMIC DNA]</scope>
</reference>
<gene>
    <name evidence="2" type="ORF">CVIRNUC_007049</name>
</gene>
<keyword evidence="3" id="KW-1185">Reference proteome</keyword>
<proteinExistence type="predicted"/>